<dbReference type="Proteomes" id="UP000091967">
    <property type="component" value="Unassembled WGS sequence"/>
</dbReference>
<feature type="region of interest" description="Disordered" evidence="2">
    <location>
        <begin position="93"/>
        <end position="113"/>
    </location>
</feature>
<dbReference type="Gene3D" id="1.10.472.80">
    <property type="entry name" value="Ypt/Rab-GAP domain of gyp1p, domain 3"/>
    <property type="match status" value="1"/>
</dbReference>
<reference evidence="4 5" key="1">
    <citation type="submission" date="2016-06" db="EMBL/GenBank/DDBJ databases">
        <title>Living apart together: crosstalk between the core and supernumerary genomes in a fungal plant pathogen.</title>
        <authorList>
            <person name="Vanheule A."/>
            <person name="Audenaert K."/>
            <person name="Warris S."/>
            <person name="Van De Geest H."/>
            <person name="Schijlen E."/>
            <person name="Hofte M."/>
            <person name="De Saeger S."/>
            <person name="Haesaert G."/>
            <person name="Waalwijk C."/>
            <person name="Van Der Lee T."/>
        </authorList>
    </citation>
    <scope>NUCLEOTIDE SEQUENCE [LARGE SCALE GENOMIC DNA]</scope>
    <source>
        <strain evidence="4 5">2516</strain>
    </source>
</reference>
<evidence type="ECO:0000313" key="4">
    <source>
        <dbReference type="EMBL" id="OBS28038.1"/>
    </source>
</evidence>
<dbReference type="AlphaFoldDB" id="A0A1B8B5N6"/>
<dbReference type="GO" id="GO:0005789">
    <property type="term" value="C:endoplasmic reticulum membrane"/>
    <property type="evidence" value="ECO:0007669"/>
    <property type="project" value="TreeGrafter"/>
</dbReference>
<dbReference type="EMBL" id="LYXU01000001">
    <property type="protein sequence ID" value="OBS28038.1"/>
    <property type="molecule type" value="Genomic_DNA"/>
</dbReference>
<evidence type="ECO:0000313" key="5">
    <source>
        <dbReference type="Proteomes" id="UP000091967"/>
    </source>
</evidence>
<dbReference type="Gene3D" id="1.10.8.1310">
    <property type="match status" value="1"/>
</dbReference>
<evidence type="ECO:0000256" key="1">
    <source>
        <dbReference type="ARBA" id="ARBA00022468"/>
    </source>
</evidence>
<comment type="caution">
    <text evidence="4">The sequence shown here is derived from an EMBL/GenBank/DDBJ whole genome shotgun (WGS) entry which is preliminary data.</text>
</comment>
<evidence type="ECO:0000259" key="3">
    <source>
        <dbReference type="PROSITE" id="PS50086"/>
    </source>
</evidence>
<keyword evidence="5" id="KW-1185">Reference proteome</keyword>
<feature type="region of interest" description="Disordered" evidence="2">
    <location>
        <begin position="1"/>
        <end position="43"/>
    </location>
</feature>
<feature type="domain" description="Rab-GAP TBC" evidence="3">
    <location>
        <begin position="69"/>
        <end position="262"/>
    </location>
</feature>
<dbReference type="PROSITE" id="PS50086">
    <property type="entry name" value="TBC_RABGAP"/>
    <property type="match status" value="1"/>
</dbReference>
<keyword evidence="1" id="KW-0343">GTPase activation</keyword>
<dbReference type="InterPro" id="IPR035969">
    <property type="entry name" value="Rab-GAP_TBC_sf"/>
</dbReference>
<dbReference type="GO" id="GO:0005096">
    <property type="term" value="F:GTPase activator activity"/>
    <property type="evidence" value="ECO:0007669"/>
    <property type="project" value="UniProtKB-KW"/>
</dbReference>
<evidence type="ECO:0000256" key="2">
    <source>
        <dbReference type="SAM" id="MobiDB-lite"/>
    </source>
</evidence>
<dbReference type="PANTHER" id="PTHR20913:SF7">
    <property type="entry name" value="RE60063P"/>
    <property type="match status" value="1"/>
</dbReference>
<dbReference type="InterPro" id="IPR045913">
    <property type="entry name" value="TBC20/Gyp8-like"/>
</dbReference>
<dbReference type="PANTHER" id="PTHR20913">
    <property type="entry name" value="TBC1 DOMAIN FAMILY MEMBER 20/GTPASE"/>
    <property type="match status" value="1"/>
</dbReference>
<dbReference type="SMART" id="SM00164">
    <property type="entry name" value="TBC"/>
    <property type="match status" value="1"/>
</dbReference>
<accession>A0A1B8B5N6</accession>
<dbReference type="OMA" id="VYMFAQI"/>
<organism evidence="4 5">
    <name type="scientific">Fusarium poae</name>
    <dbReference type="NCBI Taxonomy" id="36050"/>
    <lineage>
        <taxon>Eukaryota</taxon>
        <taxon>Fungi</taxon>
        <taxon>Dikarya</taxon>
        <taxon>Ascomycota</taxon>
        <taxon>Pezizomycotina</taxon>
        <taxon>Sordariomycetes</taxon>
        <taxon>Hypocreomycetidae</taxon>
        <taxon>Hypocreales</taxon>
        <taxon>Nectriaceae</taxon>
        <taxon>Fusarium</taxon>
    </lineage>
</organism>
<proteinExistence type="predicted"/>
<dbReference type="GO" id="GO:0006888">
    <property type="term" value="P:endoplasmic reticulum to Golgi vesicle-mediated transport"/>
    <property type="evidence" value="ECO:0007669"/>
    <property type="project" value="TreeGrafter"/>
</dbReference>
<protein>
    <recommendedName>
        <fullName evidence="3">Rab-GAP TBC domain-containing protein</fullName>
    </recommendedName>
</protein>
<sequence length="414" mass="47513">MNMDSTQEFDRRTPLSASQTSSSTNVNTSDHVSQEPDIMSNPKAPEIIEACKRKDLGRLRSLAESHGGFLSDTLRRQAWPILLGIDVPLDDQEDLSSTKDDSGEWKGLPRHRDEDQVQLDVNRSFVYYPNNQSDAELSLRKSELSSLITEVLRRHPYLCYFQGYHDISQVLLLVLAPAWRARVLARLSVLRIRDFMLPSFGPTTAQLRLLPDILNAADPKLRRHLAGVEPFYALAGTLTMYAHNIEAYQDIARLFDVFLAREPVFPVYIFAQIILDRRNEIFEIDEPDMLHVILGKVPTKMDLDDLVIKSASLFENYPPETLSYWRQISKYSALKTARDIEACAKQTLDEGSELFDKQVDEVHWQEIRDRVKLALWRYRRPARTVGMALAVGVLAFYLRRNPSLVSRIASFFTR</sequence>
<dbReference type="STRING" id="36050.A0A1B8B5N6"/>
<gene>
    <name evidence="4" type="ORF">FPOA_01977</name>
</gene>
<dbReference type="FunFam" id="1.10.472.80:FF:000060">
    <property type="entry name" value="TBC domain protein, putative"/>
    <property type="match status" value="1"/>
</dbReference>
<name>A0A1B8B5N6_FUSPO</name>
<dbReference type="Pfam" id="PF00566">
    <property type="entry name" value="RabGAP-TBC"/>
    <property type="match status" value="1"/>
</dbReference>
<dbReference type="SUPFAM" id="SSF47923">
    <property type="entry name" value="Ypt/Rab-GAP domain of gyp1p"/>
    <property type="match status" value="2"/>
</dbReference>
<feature type="compositionally biased region" description="Low complexity" evidence="2">
    <location>
        <begin position="16"/>
        <end position="31"/>
    </location>
</feature>
<dbReference type="FunFam" id="1.10.8.1310:FF:000005">
    <property type="entry name" value="GTPase-activating protein gyp10"/>
    <property type="match status" value="1"/>
</dbReference>
<dbReference type="InterPro" id="IPR000195">
    <property type="entry name" value="Rab-GAP-TBC_dom"/>
</dbReference>